<sequence length="154" mass="17225">MPGDLGKATGQRGTASRRQGHARHRQTVCARQQTTRNEQHRTAEGPRGAARRRARRGGEQWGYANHSRCRDAEEEQTMSSQTEDSRATRTSNTLQKIGKWASPAFNLLSWWLLVDWVWALLVLMSRGRAACGLAATAGSTTVNFRESSILKVFE</sequence>
<dbReference type="EMBL" id="OZ035823">
    <property type="protein sequence ID" value="CAL1569777.1"/>
    <property type="molecule type" value="Genomic_DNA"/>
</dbReference>
<evidence type="ECO:0000256" key="1">
    <source>
        <dbReference type="SAM" id="MobiDB-lite"/>
    </source>
</evidence>
<proteinExistence type="predicted"/>
<dbReference type="Proteomes" id="UP001497482">
    <property type="component" value="Chromosome 1"/>
</dbReference>
<evidence type="ECO:0000313" key="2">
    <source>
        <dbReference type="EMBL" id="CAL1569777.1"/>
    </source>
</evidence>
<accession>A0AAV2IX26</accession>
<organism evidence="2 3">
    <name type="scientific">Knipowitschia caucasica</name>
    <name type="common">Caucasian dwarf goby</name>
    <name type="synonym">Pomatoschistus caucasicus</name>
    <dbReference type="NCBI Taxonomy" id="637954"/>
    <lineage>
        <taxon>Eukaryota</taxon>
        <taxon>Metazoa</taxon>
        <taxon>Chordata</taxon>
        <taxon>Craniata</taxon>
        <taxon>Vertebrata</taxon>
        <taxon>Euteleostomi</taxon>
        <taxon>Actinopterygii</taxon>
        <taxon>Neopterygii</taxon>
        <taxon>Teleostei</taxon>
        <taxon>Neoteleostei</taxon>
        <taxon>Acanthomorphata</taxon>
        <taxon>Gobiaria</taxon>
        <taxon>Gobiiformes</taxon>
        <taxon>Gobioidei</taxon>
        <taxon>Gobiidae</taxon>
        <taxon>Gobiinae</taxon>
        <taxon>Knipowitschia</taxon>
    </lineage>
</organism>
<feature type="region of interest" description="Disordered" evidence="1">
    <location>
        <begin position="1"/>
        <end position="92"/>
    </location>
</feature>
<gene>
    <name evidence="2" type="ORF">KC01_LOCUS2159</name>
</gene>
<dbReference type="AlphaFoldDB" id="A0AAV2IX26"/>
<evidence type="ECO:0000313" key="3">
    <source>
        <dbReference type="Proteomes" id="UP001497482"/>
    </source>
</evidence>
<reference evidence="2 3" key="1">
    <citation type="submission" date="2024-04" db="EMBL/GenBank/DDBJ databases">
        <authorList>
            <person name="Waldvogel A.-M."/>
            <person name="Schoenle A."/>
        </authorList>
    </citation>
    <scope>NUCLEOTIDE SEQUENCE [LARGE SCALE GENOMIC DNA]</scope>
</reference>
<protein>
    <submittedName>
        <fullName evidence="2">Uncharacterized protein</fullName>
    </submittedName>
</protein>
<keyword evidence="3" id="KW-1185">Reference proteome</keyword>
<name>A0AAV2IX26_KNICA</name>
<feature type="compositionally biased region" description="Polar residues" evidence="1">
    <location>
        <begin position="77"/>
        <end position="92"/>
    </location>
</feature>